<dbReference type="GO" id="GO:0033617">
    <property type="term" value="P:mitochondrial respiratory chain complex IV assembly"/>
    <property type="evidence" value="ECO:0007669"/>
    <property type="project" value="TreeGrafter"/>
</dbReference>
<dbReference type="EMBL" id="QEAM01000026">
    <property type="protein sequence ID" value="TPX49848.1"/>
    <property type="molecule type" value="Genomic_DNA"/>
</dbReference>
<comment type="caution">
    <text evidence="7">The sequence shown here is derived from an EMBL/GenBank/DDBJ whole genome shotgun (WGS) entry which is preliminary data.</text>
</comment>
<dbReference type="AlphaFoldDB" id="A0A507DG26"/>
<sequence>MSRNSKIALAASIVFTTATISFVYYLKDAEVKVRRVGIERDDERRRRKREVAGHVPGSDSSPGVAAQAVPTTPSPPSATAGAGAGTATVEVVGRYNT</sequence>
<accession>A0A507DG26</accession>
<evidence type="ECO:0000256" key="1">
    <source>
        <dbReference type="ARBA" id="ARBA00004173"/>
    </source>
</evidence>
<feature type="compositionally biased region" description="Low complexity" evidence="5">
    <location>
        <begin position="64"/>
        <end position="86"/>
    </location>
</feature>
<comment type="similarity">
    <text evidence="2">Belongs to the PET117 family.</text>
</comment>
<organism evidence="7 8">
    <name type="scientific">Synchytrium endobioticum</name>
    <dbReference type="NCBI Taxonomy" id="286115"/>
    <lineage>
        <taxon>Eukaryota</taxon>
        <taxon>Fungi</taxon>
        <taxon>Fungi incertae sedis</taxon>
        <taxon>Chytridiomycota</taxon>
        <taxon>Chytridiomycota incertae sedis</taxon>
        <taxon>Chytridiomycetes</taxon>
        <taxon>Synchytriales</taxon>
        <taxon>Synchytriaceae</taxon>
        <taxon>Synchytrium</taxon>
    </lineage>
</organism>
<keyword evidence="6" id="KW-1133">Transmembrane helix</keyword>
<dbReference type="Pfam" id="PF15786">
    <property type="entry name" value="PET117"/>
    <property type="match status" value="1"/>
</dbReference>
<keyword evidence="6" id="KW-0812">Transmembrane</keyword>
<name>A0A507DG26_9FUNG</name>
<dbReference type="VEuPathDB" id="FungiDB:SeMB42_g04756"/>
<keyword evidence="4" id="KW-0496">Mitochondrion</keyword>
<keyword evidence="3" id="KW-0809">Transit peptide</keyword>
<evidence type="ECO:0000256" key="2">
    <source>
        <dbReference type="ARBA" id="ARBA00008197"/>
    </source>
</evidence>
<feature type="transmembrane region" description="Helical" evidence="6">
    <location>
        <begin position="7"/>
        <end position="26"/>
    </location>
</feature>
<reference evidence="7 8" key="1">
    <citation type="journal article" date="2019" name="Sci. Rep.">
        <title>Comparative genomics of chytrid fungi reveal insights into the obligate biotrophic and pathogenic lifestyle of Synchytrium endobioticum.</title>
        <authorList>
            <person name="van de Vossenberg B.T.L.H."/>
            <person name="Warris S."/>
            <person name="Nguyen H.D.T."/>
            <person name="van Gent-Pelzer M.P.E."/>
            <person name="Joly D.L."/>
            <person name="van de Geest H.C."/>
            <person name="Bonants P.J.M."/>
            <person name="Smith D.S."/>
            <person name="Levesque C.A."/>
            <person name="van der Lee T.A.J."/>
        </authorList>
    </citation>
    <scope>NUCLEOTIDE SEQUENCE [LARGE SCALE GENOMIC DNA]</scope>
    <source>
        <strain evidence="7 8">LEV6574</strain>
    </source>
</reference>
<evidence type="ECO:0000313" key="7">
    <source>
        <dbReference type="EMBL" id="TPX49848.1"/>
    </source>
</evidence>
<dbReference type="InterPro" id="IPR031568">
    <property type="entry name" value="Pet117"/>
</dbReference>
<evidence type="ECO:0000313" key="8">
    <source>
        <dbReference type="Proteomes" id="UP000320475"/>
    </source>
</evidence>
<dbReference type="PANTHER" id="PTHR28163">
    <property type="entry name" value="PROTEIN PET117 HOMOLOG, MITOCHONDRIAL"/>
    <property type="match status" value="1"/>
</dbReference>
<dbReference type="Proteomes" id="UP000320475">
    <property type="component" value="Unassembled WGS sequence"/>
</dbReference>
<protein>
    <submittedName>
        <fullName evidence="7">Uncharacterized protein</fullName>
    </submittedName>
</protein>
<evidence type="ECO:0000256" key="6">
    <source>
        <dbReference type="SAM" id="Phobius"/>
    </source>
</evidence>
<evidence type="ECO:0000256" key="3">
    <source>
        <dbReference type="ARBA" id="ARBA00022946"/>
    </source>
</evidence>
<comment type="subcellular location">
    <subcellularLocation>
        <location evidence="1">Mitochondrion</location>
    </subcellularLocation>
</comment>
<proteinExistence type="inferred from homology"/>
<feature type="region of interest" description="Disordered" evidence="5">
    <location>
        <begin position="41"/>
        <end position="86"/>
    </location>
</feature>
<dbReference type="PANTHER" id="PTHR28163:SF1">
    <property type="entry name" value="PROTEIN PET117 HOMOLOG, MITOCHONDRIAL"/>
    <property type="match status" value="1"/>
</dbReference>
<evidence type="ECO:0000256" key="4">
    <source>
        <dbReference type="ARBA" id="ARBA00023128"/>
    </source>
</evidence>
<evidence type="ECO:0000256" key="5">
    <source>
        <dbReference type="SAM" id="MobiDB-lite"/>
    </source>
</evidence>
<dbReference type="GO" id="GO:0005739">
    <property type="term" value="C:mitochondrion"/>
    <property type="evidence" value="ECO:0007669"/>
    <property type="project" value="UniProtKB-SubCell"/>
</dbReference>
<gene>
    <name evidence="7" type="ORF">SeLEV6574_g01231</name>
</gene>
<keyword evidence="6" id="KW-0472">Membrane</keyword>